<sequence length="175" mass="18520">MTLTNILPSLRRSIPDPLVADRWPEHTVATTTDVVVAGISLMRLVDVCGTPCVHVAAAVVPGTHGRPSPLHDASVVVVRVLSVELRGGAASGERDVVVDGELCRAHAEPTEARLVGRASTARKTFARCHSVTSDDEPLLLPLPVDLAEGDLIALPCTGAVPLRDVRRLRDKPAQA</sequence>
<dbReference type="RefSeq" id="WP_259539136.1">
    <property type="nucleotide sequence ID" value="NZ_JANLCJ010000003.1"/>
</dbReference>
<dbReference type="EMBL" id="JANLCJ010000003">
    <property type="protein sequence ID" value="MCS5734298.1"/>
    <property type="molecule type" value="Genomic_DNA"/>
</dbReference>
<protein>
    <submittedName>
        <fullName evidence="1">Uncharacterized protein</fullName>
    </submittedName>
</protein>
<keyword evidence="2" id="KW-1185">Reference proteome</keyword>
<accession>A0ABT2H2X4</accession>
<evidence type="ECO:0000313" key="1">
    <source>
        <dbReference type="EMBL" id="MCS5734298.1"/>
    </source>
</evidence>
<comment type="caution">
    <text evidence="1">The sequence shown here is derived from an EMBL/GenBank/DDBJ whole genome shotgun (WGS) entry which is preliminary data.</text>
</comment>
<organism evidence="1 2">
    <name type="scientific">Herbiconiux daphne</name>
    <dbReference type="NCBI Taxonomy" id="2970914"/>
    <lineage>
        <taxon>Bacteria</taxon>
        <taxon>Bacillati</taxon>
        <taxon>Actinomycetota</taxon>
        <taxon>Actinomycetes</taxon>
        <taxon>Micrococcales</taxon>
        <taxon>Microbacteriaceae</taxon>
        <taxon>Herbiconiux</taxon>
    </lineage>
</organism>
<gene>
    <name evidence="1" type="ORF">N1032_11175</name>
</gene>
<evidence type="ECO:0000313" key="2">
    <source>
        <dbReference type="Proteomes" id="UP001165586"/>
    </source>
</evidence>
<dbReference type="Proteomes" id="UP001165586">
    <property type="component" value="Unassembled WGS sequence"/>
</dbReference>
<name>A0ABT2H2X4_9MICO</name>
<reference evidence="1" key="1">
    <citation type="submission" date="2022-08" db="EMBL/GenBank/DDBJ databases">
        <authorList>
            <person name="Deng Y."/>
            <person name="Han X.-F."/>
            <person name="Zhang Y.-Q."/>
        </authorList>
    </citation>
    <scope>NUCLEOTIDE SEQUENCE</scope>
    <source>
        <strain evidence="1">CPCC 203386</strain>
    </source>
</reference>
<proteinExistence type="predicted"/>